<protein>
    <submittedName>
        <fullName evidence="3">Pimeloyl-ACP methyl ester carboxylesterase</fullName>
    </submittedName>
</protein>
<keyword evidence="1" id="KW-0378">Hydrolase</keyword>
<dbReference type="Pfam" id="PF00561">
    <property type="entry name" value="Abhydrolase_1"/>
    <property type="match status" value="1"/>
</dbReference>
<dbReference type="Proteomes" id="UP000808914">
    <property type="component" value="Unassembled WGS sequence"/>
</dbReference>
<dbReference type="PANTHER" id="PTHR43798">
    <property type="entry name" value="MONOACYLGLYCEROL LIPASE"/>
    <property type="match status" value="1"/>
</dbReference>
<proteinExistence type="predicted"/>
<organism evidence="3 4">
    <name type="scientific">Scopulibacillus daqui</name>
    <dbReference type="NCBI Taxonomy" id="1469162"/>
    <lineage>
        <taxon>Bacteria</taxon>
        <taxon>Bacillati</taxon>
        <taxon>Bacillota</taxon>
        <taxon>Bacilli</taxon>
        <taxon>Bacillales</taxon>
        <taxon>Sporolactobacillaceae</taxon>
        <taxon>Scopulibacillus</taxon>
    </lineage>
</organism>
<accession>A0ABS2PXY0</accession>
<evidence type="ECO:0000256" key="1">
    <source>
        <dbReference type="ARBA" id="ARBA00022801"/>
    </source>
</evidence>
<dbReference type="Gene3D" id="3.40.50.1820">
    <property type="entry name" value="alpha/beta hydrolase"/>
    <property type="match status" value="1"/>
</dbReference>
<dbReference type="PANTHER" id="PTHR43798:SF31">
    <property type="entry name" value="AB HYDROLASE SUPERFAMILY PROTEIN YCLE"/>
    <property type="match status" value="1"/>
</dbReference>
<evidence type="ECO:0000259" key="2">
    <source>
        <dbReference type="Pfam" id="PF00561"/>
    </source>
</evidence>
<dbReference type="PRINTS" id="PR00111">
    <property type="entry name" value="ABHYDROLASE"/>
</dbReference>
<comment type="caution">
    <text evidence="3">The sequence shown here is derived from an EMBL/GenBank/DDBJ whole genome shotgun (WGS) entry which is preliminary data.</text>
</comment>
<name>A0ABS2PXY0_9BACL</name>
<dbReference type="InterPro" id="IPR000073">
    <property type="entry name" value="AB_hydrolase_1"/>
</dbReference>
<dbReference type="RefSeq" id="WP_205002838.1">
    <property type="nucleotide sequence ID" value="NZ_JAFBER010000005.1"/>
</dbReference>
<dbReference type="InterPro" id="IPR050266">
    <property type="entry name" value="AB_hydrolase_sf"/>
</dbReference>
<feature type="domain" description="AB hydrolase-1" evidence="2">
    <location>
        <begin position="20"/>
        <end position="249"/>
    </location>
</feature>
<dbReference type="EMBL" id="JAFBER010000005">
    <property type="protein sequence ID" value="MBM7644882.1"/>
    <property type="molecule type" value="Genomic_DNA"/>
</dbReference>
<dbReference type="InterPro" id="IPR029058">
    <property type="entry name" value="AB_hydrolase_fold"/>
</dbReference>
<sequence length="273" mass="31096">MPCQKVNDFVIYYEIDGDGPPLVLLHGMGNNSRSWTKQIQVLKNYFKVIAWDAPGYGRSSDPQKPFTEFRQFAEVLKGFLDQLNLQEIYLLGHSMGAATALEFYNLYPNVIRAMILADATRGSAALKPEENEKKLQQRLYSINHLNPRELAEERTKKLLSSYADHDVRELAKSIMSEARPAGYSSAAYSLYHVNQMNLYPLVKIPALILCGECDEVTPVSESEIIHSLIPKSEFVTIPHAGHLCYLEAPDQFNYHVINFLCKIEQTKRILERN</sequence>
<gene>
    <name evidence="3" type="ORF">JOD45_001091</name>
</gene>
<evidence type="ECO:0000313" key="4">
    <source>
        <dbReference type="Proteomes" id="UP000808914"/>
    </source>
</evidence>
<keyword evidence="4" id="KW-1185">Reference proteome</keyword>
<reference evidence="3 4" key="1">
    <citation type="submission" date="2021-01" db="EMBL/GenBank/DDBJ databases">
        <title>Genomic Encyclopedia of Type Strains, Phase IV (KMG-IV): sequencing the most valuable type-strain genomes for metagenomic binning, comparative biology and taxonomic classification.</title>
        <authorList>
            <person name="Goeker M."/>
        </authorList>
    </citation>
    <scope>NUCLEOTIDE SEQUENCE [LARGE SCALE GENOMIC DNA]</scope>
    <source>
        <strain evidence="3 4">DSM 28236</strain>
    </source>
</reference>
<evidence type="ECO:0000313" key="3">
    <source>
        <dbReference type="EMBL" id="MBM7644882.1"/>
    </source>
</evidence>
<dbReference type="SUPFAM" id="SSF53474">
    <property type="entry name" value="alpha/beta-Hydrolases"/>
    <property type="match status" value="1"/>
</dbReference>